<feature type="compositionally biased region" description="Low complexity" evidence="3">
    <location>
        <begin position="16"/>
        <end position="27"/>
    </location>
</feature>
<evidence type="ECO:0000313" key="5">
    <source>
        <dbReference type="Proteomes" id="UP000834106"/>
    </source>
</evidence>
<reference evidence="4" key="1">
    <citation type="submission" date="2023-05" db="EMBL/GenBank/DDBJ databases">
        <authorList>
            <person name="Huff M."/>
        </authorList>
    </citation>
    <scope>NUCLEOTIDE SEQUENCE</scope>
</reference>
<dbReference type="NCBIfam" id="TIGR00756">
    <property type="entry name" value="PPR"/>
    <property type="match status" value="3"/>
</dbReference>
<dbReference type="AlphaFoldDB" id="A0AAD2EFC2"/>
<feature type="repeat" description="PPR" evidence="2">
    <location>
        <begin position="294"/>
        <end position="328"/>
    </location>
</feature>
<name>A0AAD2EFC2_9LAMI</name>
<dbReference type="GO" id="GO:0009451">
    <property type="term" value="P:RNA modification"/>
    <property type="evidence" value="ECO:0007669"/>
    <property type="project" value="InterPro"/>
</dbReference>
<dbReference type="PANTHER" id="PTHR47926:SF344">
    <property type="entry name" value="OS07G0636900 PROTEIN"/>
    <property type="match status" value="1"/>
</dbReference>
<dbReference type="InterPro" id="IPR046960">
    <property type="entry name" value="PPR_At4g14850-like_plant"/>
</dbReference>
<dbReference type="GO" id="GO:0003723">
    <property type="term" value="F:RNA binding"/>
    <property type="evidence" value="ECO:0007669"/>
    <property type="project" value="InterPro"/>
</dbReference>
<dbReference type="Pfam" id="PF13041">
    <property type="entry name" value="PPR_2"/>
    <property type="match status" value="1"/>
</dbReference>
<accession>A0AAD2EFC2</accession>
<evidence type="ECO:0008006" key="6">
    <source>
        <dbReference type="Google" id="ProtNLM"/>
    </source>
</evidence>
<proteinExistence type="predicted"/>
<dbReference type="FunFam" id="1.25.40.10:FF:001226">
    <property type="entry name" value="Pentatricopeptide repeat-containing protein At3g03580"/>
    <property type="match status" value="1"/>
</dbReference>
<dbReference type="Pfam" id="PF01535">
    <property type="entry name" value="PPR"/>
    <property type="match status" value="4"/>
</dbReference>
<feature type="repeat" description="PPR" evidence="2">
    <location>
        <begin position="395"/>
        <end position="426"/>
    </location>
</feature>
<keyword evidence="5" id="KW-1185">Reference proteome</keyword>
<sequence>MSNIKSSFSPPPPHHPNGSGPPISSSSVTPFKPFPIPNKSTHRPSFTAISPTVAYTVLASGSQKSYIDAASGFLIYNDLFRNTGFPPDDHTFSFVLKLCADFLERAKGDLGSVENLFNEMPKRDLIAWSTVIRVFSDNGCWLETVRLFKDMVLASRFRPDAVTVVSVLPVCAGLEDVNLVSSVHCYVFKMDLKNVVSWNSMIGNFAQNGRELEAIELVREMQAHGEIPNSVTLTNVLPACARLGSLHQGKEIHARTIRKGSAFELFVSNALTDMYAKCGCPDLAQNVFDTSLRDEVSYNILITGYSQTSECHNSLSLFSEMELVGMKQDIVSYMGVLTACANMSAIRKGKEVHAFAMRRLFHEHLFIANSLLDFYTKCGRTNIARKVFDRIPLRDAASWNTMILGFGMLGEVGTAINLFEAMKEDN</sequence>
<organism evidence="4 5">
    <name type="scientific">Fraxinus pennsylvanica</name>
    <dbReference type="NCBI Taxonomy" id="56036"/>
    <lineage>
        <taxon>Eukaryota</taxon>
        <taxon>Viridiplantae</taxon>
        <taxon>Streptophyta</taxon>
        <taxon>Embryophyta</taxon>
        <taxon>Tracheophyta</taxon>
        <taxon>Spermatophyta</taxon>
        <taxon>Magnoliopsida</taxon>
        <taxon>eudicotyledons</taxon>
        <taxon>Gunneridae</taxon>
        <taxon>Pentapetalae</taxon>
        <taxon>asterids</taxon>
        <taxon>lamiids</taxon>
        <taxon>Lamiales</taxon>
        <taxon>Oleaceae</taxon>
        <taxon>Oleeae</taxon>
        <taxon>Fraxinus</taxon>
    </lineage>
</organism>
<evidence type="ECO:0000256" key="2">
    <source>
        <dbReference type="PROSITE-ProRule" id="PRU00708"/>
    </source>
</evidence>
<feature type="region of interest" description="Disordered" evidence="3">
    <location>
        <begin position="1"/>
        <end position="27"/>
    </location>
</feature>
<dbReference type="Gene3D" id="1.25.40.10">
    <property type="entry name" value="Tetratricopeptide repeat domain"/>
    <property type="match status" value="3"/>
</dbReference>
<gene>
    <name evidence="4" type="ORF">FPE_LOCUS33215</name>
</gene>
<evidence type="ECO:0000256" key="1">
    <source>
        <dbReference type="ARBA" id="ARBA00022737"/>
    </source>
</evidence>
<protein>
    <recommendedName>
        <fullName evidence="6">Pentatricopeptide repeat-containing protein</fullName>
    </recommendedName>
</protein>
<evidence type="ECO:0000256" key="3">
    <source>
        <dbReference type="SAM" id="MobiDB-lite"/>
    </source>
</evidence>
<dbReference type="EMBL" id="OU503057">
    <property type="protein sequence ID" value="CAI9785785.1"/>
    <property type="molecule type" value="Genomic_DNA"/>
</dbReference>
<evidence type="ECO:0000313" key="4">
    <source>
        <dbReference type="EMBL" id="CAI9785785.1"/>
    </source>
</evidence>
<dbReference type="PROSITE" id="PS51375">
    <property type="entry name" value="PPR"/>
    <property type="match status" value="3"/>
</dbReference>
<dbReference type="InterPro" id="IPR011990">
    <property type="entry name" value="TPR-like_helical_dom_sf"/>
</dbReference>
<keyword evidence="1" id="KW-0677">Repeat</keyword>
<feature type="repeat" description="PPR" evidence="2">
    <location>
        <begin position="194"/>
        <end position="228"/>
    </location>
</feature>
<dbReference type="InterPro" id="IPR002885">
    <property type="entry name" value="PPR_rpt"/>
</dbReference>
<dbReference type="PANTHER" id="PTHR47926">
    <property type="entry name" value="PENTATRICOPEPTIDE REPEAT-CONTAINING PROTEIN"/>
    <property type="match status" value="1"/>
</dbReference>
<dbReference type="Proteomes" id="UP000834106">
    <property type="component" value="Chromosome 22"/>
</dbReference>